<dbReference type="SMART" id="SM00530">
    <property type="entry name" value="HTH_XRE"/>
    <property type="match status" value="1"/>
</dbReference>
<evidence type="ECO:0000259" key="2">
    <source>
        <dbReference type="PROSITE" id="PS50943"/>
    </source>
</evidence>
<dbReference type="KEGG" id="maq:Maqu_4243"/>
<proteinExistence type="predicted"/>
<accession>A1U7X5</accession>
<dbReference type="Gene3D" id="1.10.260.40">
    <property type="entry name" value="lambda repressor-like DNA-binding domains"/>
    <property type="match status" value="1"/>
</dbReference>
<feature type="domain" description="HTH cro/C1-type" evidence="2">
    <location>
        <begin position="11"/>
        <end position="64"/>
    </location>
</feature>
<evidence type="ECO:0000313" key="4">
    <source>
        <dbReference type="Proteomes" id="UP000000998"/>
    </source>
</evidence>
<dbReference type="PROSITE" id="PS50943">
    <property type="entry name" value="HTH_CROC1"/>
    <property type="match status" value="1"/>
</dbReference>
<reference evidence="4" key="1">
    <citation type="journal article" date="2011" name="Appl. Environ. Microbiol.">
        <title>Genomic potential of Marinobacter aquaeolei, a biogeochemical 'opportunitroph'.</title>
        <authorList>
            <person name="Singer E."/>
            <person name="Webb E.A."/>
            <person name="Nelson W.C."/>
            <person name="Heidelberg J.F."/>
            <person name="Ivanova N."/>
            <person name="Pati A."/>
            <person name="Edwards K.J."/>
        </authorList>
    </citation>
    <scope>NUCLEOTIDE SEQUENCE [LARGE SCALE GENOMIC DNA]</scope>
    <source>
        <strain evidence="4">ATCC 700491 / DSM 11845 / VT8</strain>
    </source>
</reference>
<evidence type="ECO:0000256" key="1">
    <source>
        <dbReference type="SAM" id="Coils"/>
    </source>
</evidence>
<keyword evidence="3" id="KW-0614">Plasmid</keyword>
<dbReference type="InterPro" id="IPR010982">
    <property type="entry name" value="Lambda_DNA-bd_dom_sf"/>
</dbReference>
<evidence type="ECO:0000313" key="3">
    <source>
        <dbReference type="EMBL" id="ABM21094.1"/>
    </source>
</evidence>
<dbReference type="Proteomes" id="UP000000998">
    <property type="component" value="Plasmid pMAQU01"/>
</dbReference>
<feature type="coiled-coil region" evidence="1">
    <location>
        <begin position="160"/>
        <end position="194"/>
    </location>
</feature>
<dbReference type="CDD" id="cd00093">
    <property type="entry name" value="HTH_XRE"/>
    <property type="match status" value="1"/>
</dbReference>
<gene>
    <name evidence="3" type="ordered locus">Maqu_4243</name>
</gene>
<dbReference type="Pfam" id="PF01381">
    <property type="entry name" value="HTH_3"/>
    <property type="match status" value="1"/>
</dbReference>
<organism evidence="3 4">
    <name type="scientific">Marinobacter nauticus (strain ATCC 700491 / DSM 11845 / VT8)</name>
    <name type="common">Marinobacter aquaeolei</name>
    <dbReference type="NCBI Taxonomy" id="351348"/>
    <lineage>
        <taxon>Bacteria</taxon>
        <taxon>Pseudomonadati</taxon>
        <taxon>Pseudomonadota</taxon>
        <taxon>Gammaproteobacteria</taxon>
        <taxon>Pseudomonadales</taxon>
        <taxon>Marinobacteraceae</taxon>
        <taxon>Marinobacter</taxon>
    </lineage>
</organism>
<sequence length="229" mass="25914">MAFDMQFGTRIKQIREIRKISQGFLARQVGLTQATISRIESGIPEATASLLDMARALKVDPFWLQTGEGSPDSAPEWLVSNFLRYRFSPNDLSTVIDRLDRNDELGRPFLNDLLRIMESPSSCLEPSPADLCEPAVIEDPAQDASQPTFESFRLQLRDLIAKYRAKIDACDTDLERLRTQNRALSNSVDSCDAKRREVLLSDIRRVSAQRQIYLETEADVQLIADEFGC</sequence>
<keyword evidence="1" id="KW-0175">Coiled coil</keyword>
<dbReference type="EMBL" id="CP000515">
    <property type="protein sequence ID" value="ABM21094.1"/>
    <property type="molecule type" value="Genomic_DNA"/>
</dbReference>
<dbReference type="InterPro" id="IPR001387">
    <property type="entry name" value="Cro/C1-type_HTH"/>
</dbReference>
<name>A1U7X5_MARN8</name>
<dbReference type="HOGENOM" id="CLU_1208632_0_0_6"/>
<dbReference type="GO" id="GO:0003677">
    <property type="term" value="F:DNA binding"/>
    <property type="evidence" value="ECO:0007669"/>
    <property type="project" value="InterPro"/>
</dbReference>
<dbReference type="SUPFAM" id="SSF47413">
    <property type="entry name" value="lambda repressor-like DNA-binding domains"/>
    <property type="match status" value="1"/>
</dbReference>
<dbReference type="eggNOG" id="COG1396">
    <property type="taxonomic scope" value="Bacteria"/>
</dbReference>
<protein>
    <submittedName>
        <fullName evidence="3">Transcriptional regulator, XRE family</fullName>
    </submittedName>
</protein>
<dbReference type="AlphaFoldDB" id="A1U7X5"/>
<geneLocation type="plasmid" evidence="3 4">
    <name>pMAQU01</name>
</geneLocation>